<proteinExistence type="predicted"/>
<protein>
    <submittedName>
        <fullName evidence="2">Uncharacterized protein</fullName>
    </submittedName>
</protein>
<name>A0A1Y2D281_9BASI</name>
<sequence>MGGGGEEAFGKFEGEHEEEDEGERIPWESKGKGRALDEEGEVDFGAEGPVDEQEEGGWQEDEDEQMDEQYGSDQEDDEAGKVAASLTSQRLPPAPSLAKVAANRKKRLAVGGEAGTRTTKKKRTQRFTPTGHPVSDLPLHRQKALLQHFLGPNVKVDEKGMEEVMDACVSLLLSSLSFSSISFFRQGRTTS</sequence>
<reference evidence="2 3" key="1">
    <citation type="submission" date="2016-07" db="EMBL/GenBank/DDBJ databases">
        <title>Pervasive Adenine N6-methylation of Active Genes in Fungi.</title>
        <authorList>
            <consortium name="DOE Joint Genome Institute"/>
            <person name="Mondo S.J."/>
            <person name="Dannebaum R.O."/>
            <person name="Kuo R.C."/>
            <person name="Labutti K."/>
            <person name="Haridas S."/>
            <person name="Kuo A."/>
            <person name="Salamov A."/>
            <person name="Ahrendt S.R."/>
            <person name="Lipzen A."/>
            <person name="Sullivan W."/>
            <person name="Andreopoulos W.B."/>
            <person name="Clum A."/>
            <person name="Lindquist E."/>
            <person name="Daum C."/>
            <person name="Ramamoorthy G.K."/>
            <person name="Gryganskyi A."/>
            <person name="Culley D."/>
            <person name="Magnuson J.K."/>
            <person name="James T.Y."/>
            <person name="O'Malley M.A."/>
            <person name="Stajich J.E."/>
            <person name="Spatafora J.W."/>
            <person name="Visel A."/>
            <person name="Grigoriev I.V."/>
        </authorList>
    </citation>
    <scope>NUCLEOTIDE SEQUENCE [LARGE SCALE GENOMIC DNA]</scope>
    <source>
        <strain evidence="2 3">62-1032</strain>
    </source>
</reference>
<dbReference type="AlphaFoldDB" id="A0A1Y2D281"/>
<dbReference type="InParanoid" id="A0A1Y2D281"/>
<accession>A0A1Y2D281</accession>
<feature type="region of interest" description="Disordered" evidence="1">
    <location>
        <begin position="1"/>
        <end position="98"/>
    </location>
</feature>
<feature type="compositionally biased region" description="Basic and acidic residues" evidence="1">
    <location>
        <begin position="23"/>
        <end position="37"/>
    </location>
</feature>
<comment type="caution">
    <text evidence="2">The sequence shown here is derived from an EMBL/GenBank/DDBJ whole genome shotgun (WGS) entry which is preliminary data.</text>
</comment>
<dbReference type="OrthoDB" id="2525357at2759"/>
<evidence type="ECO:0000313" key="2">
    <source>
        <dbReference type="EMBL" id="ORY53399.1"/>
    </source>
</evidence>
<organism evidence="2 3">
    <name type="scientific">Leucosporidium creatinivorum</name>
    <dbReference type="NCBI Taxonomy" id="106004"/>
    <lineage>
        <taxon>Eukaryota</taxon>
        <taxon>Fungi</taxon>
        <taxon>Dikarya</taxon>
        <taxon>Basidiomycota</taxon>
        <taxon>Pucciniomycotina</taxon>
        <taxon>Microbotryomycetes</taxon>
        <taxon>Leucosporidiales</taxon>
        <taxon>Leucosporidium</taxon>
    </lineage>
</organism>
<gene>
    <name evidence="2" type="ORF">BCR35DRAFT_17906</name>
</gene>
<feature type="compositionally biased region" description="Acidic residues" evidence="1">
    <location>
        <begin position="38"/>
        <end position="67"/>
    </location>
</feature>
<dbReference type="Proteomes" id="UP000193467">
    <property type="component" value="Unassembled WGS sequence"/>
</dbReference>
<keyword evidence="3" id="KW-1185">Reference proteome</keyword>
<evidence type="ECO:0000256" key="1">
    <source>
        <dbReference type="SAM" id="MobiDB-lite"/>
    </source>
</evidence>
<dbReference type="EMBL" id="MCGR01000103">
    <property type="protein sequence ID" value="ORY53399.1"/>
    <property type="molecule type" value="Genomic_DNA"/>
</dbReference>
<evidence type="ECO:0000313" key="3">
    <source>
        <dbReference type="Proteomes" id="UP000193467"/>
    </source>
</evidence>
<feature type="region of interest" description="Disordered" evidence="1">
    <location>
        <begin position="111"/>
        <end position="136"/>
    </location>
</feature>